<dbReference type="AlphaFoldDB" id="A0A165VPZ0"/>
<dbReference type="InterPro" id="IPR038717">
    <property type="entry name" value="Tc1-like_DDE_dom"/>
</dbReference>
<evidence type="ECO:0000313" key="3">
    <source>
        <dbReference type="Proteomes" id="UP000076577"/>
    </source>
</evidence>
<sequence>MDYQGPDDRVTFDHYIENQLSPTLTRGDVVILDNLLSHKSPNAETSLRERGAWFLFLSPYSLHLDLIEMAFSKLKALSRKAIARRYRELWQALGKVSDLFTKDECYNYFKAAGCRTD</sequence>
<dbReference type="EMBL" id="LMCB01000085">
    <property type="protein sequence ID" value="KZL14958.1"/>
    <property type="molecule type" value="Genomic_DNA"/>
</dbReference>
<name>A0A165VPZ0_9HYPH</name>
<feature type="domain" description="Tc1-like transposase DDE" evidence="1">
    <location>
        <begin position="9"/>
        <end position="87"/>
    </location>
</feature>
<dbReference type="RefSeq" id="WP_082825698.1">
    <property type="nucleotide sequence ID" value="NZ_FOFM01000045.1"/>
</dbReference>
<evidence type="ECO:0000313" key="2">
    <source>
        <dbReference type="EMBL" id="KZL14958.1"/>
    </source>
</evidence>
<dbReference type="InterPro" id="IPR036397">
    <property type="entry name" value="RNaseH_sf"/>
</dbReference>
<accession>A0A165VPZ0</accession>
<organism evidence="2 3">
    <name type="scientific">Pseudovibrio axinellae</name>
    <dbReference type="NCBI Taxonomy" id="989403"/>
    <lineage>
        <taxon>Bacteria</taxon>
        <taxon>Pseudomonadati</taxon>
        <taxon>Pseudomonadota</taxon>
        <taxon>Alphaproteobacteria</taxon>
        <taxon>Hyphomicrobiales</taxon>
        <taxon>Stappiaceae</taxon>
        <taxon>Pseudovibrio</taxon>
    </lineage>
</organism>
<dbReference type="Proteomes" id="UP000076577">
    <property type="component" value="Unassembled WGS sequence"/>
</dbReference>
<dbReference type="Pfam" id="PF13358">
    <property type="entry name" value="DDE_3"/>
    <property type="match status" value="1"/>
</dbReference>
<reference evidence="2 3" key="1">
    <citation type="journal article" date="2016" name="Front. Microbiol.">
        <title>Comparative Genomic Analysis Reveals a Diverse Repertoire of Genes Involved in Prokaryote-Eukaryote Interactions within the Pseudovibrio Genus.</title>
        <authorList>
            <person name="Romano S."/>
            <person name="Fernandez-Guerra A."/>
            <person name="Reen F.J."/>
            <person name="Glockner F.O."/>
            <person name="Crowley S.P."/>
            <person name="O'Sullivan O."/>
            <person name="Cotter P.D."/>
            <person name="Adams C."/>
            <person name="Dobson A.D."/>
            <person name="O'Gara F."/>
        </authorList>
    </citation>
    <scope>NUCLEOTIDE SEQUENCE [LARGE SCALE GENOMIC DNA]</scope>
    <source>
        <strain evidence="2 3">Ad2</strain>
    </source>
</reference>
<proteinExistence type="predicted"/>
<protein>
    <recommendedName>
        <fullName evidence="1">Tc1-like transposase DDE domain-containing protein</fullName>
    </recommendedName>
</protein>
<dbReference type="OrthoDB" id="565387at2"/>
<dbReference type="Gene3D" id="3.30.420.10">
    <property type="entry name" value="Ribonuclease H-like superfamily/Ribonuclease H"/>
    <property type="match status" value="1"/>
</dbReference>
<keyword evidence="3" id="KW-1185">Reference proteome</keyword>
<evidence type="ECO:0000259" key="1">
    <source>
        <dbReference type="Pfam" id="PF13358"/>
    </source>
</evidence>
<dbReference type="PATRIC" id="fig|989403.3.peg.4052"/>
<comment type="caution">
    <text evidence="2">The sequence shown here is derived from an EMBL/GenBank/DDBJ whole genome shotgun (WGS) entry which is preliminary data.</text>
</comment>
<dbReference type="GO" id="GO:0003676">
    <property type="term" value="F:nucleic acid binding"/>
    <property type="evidence" value="ECO:0007669"/>
    <property type="project" value="InterPro"/>
</dbReference>
<gene>
    <name evidence="2" type="ORF">PsAD2_03728</name>
</gene>